<gene>
    <name evidence="1" type="ORF">KME28_04270</name>
</gene>
<dbReference type="InterPro" id="IPR036388">
    <property type="entry name" value="WH-like_DNA-bd_sf"/>
</dbReference>
<organism evidence="1 2">
    <name type="scientific">Pelatocladus maniniholoensis HA4357-MV3</name>
    <dbReference type="NCBI Taxonomy" id="1117104"/>
    <lineage>
        <taxon>Bacteria</taxon>
        <taxon>Bacillati</taxon>
        <taxon>Cyanobacteriota</taxon>
        <taxon>Cyanophyceae</taxon>
        <taxon>Nostocales</taxon>
        <taxon>Nostocaceae</taxon>
        <taxon>Pelatocladus</taxon>
    </lineage>
</organism>
<dbReference type="Gene3D" id="1.10.10.10">
    <property type="entry name" value="Winged helix-like DNA-binding domain superfamily/Winged helix DNA-binding domain"/>
    <property type="match status" value="1"/>
</dbReference>
<reference evidence="1" key="2">
    <citation type="journal article" date="2022" name="Microbiol. Resour. Announc.">
        <title>Metagenome Sequencing to Explore Phylogenomics of Terrestrial Cyanobacteria.</title>
        <authorList>
            <person name="Ward R.D."/>
            <person name="Stajich J.E."/>
            <person name="Johansen J.R."/>
            <person name="Huntemann M."/>
            <person name="Clum A."/>
            <person name="Foster B."/>
            <person name="Foster B."/>
            <person name="Roux S."/>
            <person name="Palaniappan K."/>
            <person name="Varghese N."/>
            <person name="Mukherjee S."/>
            <person name="Reddy T.B.K."/>
            <person name="Daum C."/>
            <person name="Copeland A."/>
            <person name="Chen I.A."/>
            <person name="Ivanova N.N."/>
            <person name="Kyrpides N.C."/>
            <person name="Shapiro N."/>
            <person name="Eloe-Fadrosh E.A."/>
            <person name="Pietrasiak N."/>
        </authorList>
    </citation>
    <scope>NUCLEOTIDE SEQUENCE</scope>
    <source>
        <strain evidence="1">HA4357-MV3</strain>
    </source>
</reference>
<dbReference type="EMBL" id="JAHHHW010000043">
    <property type="protein sequence ID" value="MBW4430958.1"/>
    <property type="molecule type" value="Genomic_DNA"/>
</dbReference>
<reference evidence="1" key="1">
    <citation type="submission" date="2021-05" db="EMBL/GenBank/DDBJ databases">
        <authorList>
            <person name="Pietrasiak N."/>
            <person name="Ward R."/>
            <person name="Stajich J.E."/>
            <person name="Kurbessoian T."/>
        </authorList>
    </citation>
    <scope>NUCLEOTIDE SEQUENCE</scope>
    <source>
        <strain evidence="1">HA4357-MV3</strain>
    </source>
</reference>
<evidence type="ECO:0008006" key="3">
    <source>
        <dbReference type="Google" id="ProtNLM"/>
    </source>
</evidence>
<dbReference type="InterPro" id="IPR036390">
    <property type="entry name" value="WH_DNA-bd_sf"/>
</dbReference>
<dbReference type="SUPFAM" id="SSF46785">
    <property type="entry name" value="Winged helix' DNA-binding domain"/>
    <property type="match status" value="1"/>
</dbReference>
<dbReference type="AlphaFoldDB" id="A0A9E3H568"/>
<name>A0A9E3H568_9NOST</name>
<proteinExistence type="predicted"/>
<accession>A0A9E3H568</accession>
<dbReference type="Proteomes" id="UP000813215">
    <property type="component" value="Unassembled WGS sequence"/>
</dbReference>
<evidence type="ECO:0000313" key="2">
    <source>
        <dbReference type="Proteomes" id="UP000813215"/>
    </source>
</evidence>
<protein>
    <recommendedName>
        <fullName evidence="3">Helix-turn-helix domain-containing protein</fullName>
    </recommendedName>
</protein>
<sequence>MEEKEKAALSEDGNRPESVMFVHNVLDEYGLDPFEFRVYAHVVRRTGGKTQGEFFASLNKTAEICQISVRKIQYALKFLCEAGFLIQDKRQGRTDVYKLSPAKAWANKEDLTAIRERVTGVKRAEKAKGRKKNTDKSLSDEALSQVTALDAAKQDLLIEVENAISPQKPHSNLITLVLNTPNQNVEDALVVLKSQKGKVSNPSGLLTKAIKDSWKLKLEQ</sequence>
<comment type="caution">
    <text evidence="1">The sequence shown here is derived from an EMBL/GenBank/DDBJ whole genome shotgun (WGS) entry which is preliminary data.</text>
</comment>
<evidence type="ECO:0000313" key="1">
    <source>
        <dbReference type="EMBL" id="MBW4430958.1"/>
    </source>
</evidence>